<proteinExistence type="predicted"/>
<evidence type="ECO:0000259" key="1">
    <source>
        <dbReference type="Pfam" id="PF04937"/>
    </source>
</evidence>
<dbReference type="InterPro" id="IPR007021">
    <property type="entry name" value="DUF659"/>
</dbReference>
<sequence length="244" mass="29198">MNVEGAKDEERVPQRMFSKNSREVHRNIYRDIRRFRWTSLRPSYIWSDITNRSLIDILIDNPYDTIFLKSFEALEQVKDVEYNIVLLDGVIEEIEEHLVVQDVTDNASTYRAAGNKLEKRKHLISYVDYEEKLMLVGANRRLWKKVFKRRNWSTFLSTKVIFWFLMNRREGNVYRRRGTLDESLRQHKIVFTKAKKINKFITNHSWGLALMRKISKNELLQPSTIRLTTFYLALHSILKARKSL</sequence>
<dbReference type="PANTHER" id="PTHR32166">
    <property type="entry name" value="OSJNBA0013A04.12 PROTEIN"/>
    <property type="match status" value="1"/>
</dbReference>
<gene>
    <name evidence="2" type="ORF">M5K25_005844</name>
</gene>
<dbReference type="Pfam" id="PF04937">
    <property type="entry name" value="DUF659"/>
    <property type="match status" value="1"/>
</dbReference>
<feature type="domain" description="DUF659" evidence="1">
    <location>
        <begin position="46"/>
        <end position="124"/>
    </location>
</feature>
<evidence type="ECO:0000313" key="3">
    <source>
        <dbReference type="Proteomes" id="UP001552299"/>
    </source>
</evidence>
<organism evidence="2 3">
    <name type="scientific">Dendrobium thyrsiflorum</name>
    <name type="common">Pinecone-like raceme dendrobium</name>
    <name type="synonym">Orchid</name>
    <dbReference type="NCBI Taxonomy" id="117978"/>
    <lineage>
        <taxon>Eukaryota</taxon>
        <taxon>Viridiplantae</taxon>
        <taxon>Streptophyta</taxon>
        <taxon>Embryophyta</taxon>
        <taxon>Tracheophyta</taxon>
        <taxon>Spermatophyta</taxon>
        <taxon>Magnoliopsida</taxon>
        <taxon>Liliopsida</taxon>
        <taxon>Asparagales</taxon>
        <taxon>Orchidaceae</taxon>
        <taxon>Epidendroideae</taxon>
        <taxon>Malaxideae</taxon>
        <taxon>Dendrobiinae</taxon>
        <taxon>Dendrobium</taxon>
    </lineage>
</organism>
<evidence type="ECO:0000313" key="2">
    <source>
        <dbReference type="EMBL" id="KAL0921899.1"/>
    </source>
</evidence>
<dbReference type="PANTHER" id="PTHR32166:SF123">
    <property type="entry name" value="BED-TYPE DOMAIN-CONTAINING PROTEIN"/>
    <property type="match status" value="1"/>
</dbReference>
<name>A0ABD0VA05_DENTH</name>
<accession>A0ABD0VA05</accession>
<dbReference type="AlphaFoldDB" id="A0ABD0VA05"/>
<keyword evidence="3" id="KW-1185">Reference proteome</keyword>
<dbReference type="EMBL" id="JANQDX010000006">
    <property type="protein sequence ID" value="KAL0921899.1"/>
    <property type="molecule type" value="Genomic_DNA"/>
</dbReference>
<dbReference type="Proteomes" id="UP001552299">
    <property type="component" value="Unassembled WGS sequence"/>
</dbReference>
<reference evidence="2 3" key="1">
    <citation type="journal article" date="2024" name="Plant Biotechnol. J.">
        <title>Dendrobium thyrsiflorum genome and its molecular insights into genes involved in important horticultural traits.</title>
        <authorList>
            <person name="Chen B."/>
            <person name="Wang J.Y."/>
            <person name="Zheng P.J."/>
            <person name="Li K.L."/>
            <person name="Liang Y.M."/>
            <person name="Chen X.F."/>
            <person name="Zhang C."/>
            <person name="Zhao X."/>
            <person name="He X."/>
            <person name="Zhang G.Q."/>
            <person name="Liu Z.J."/>
            <person name="Xu Q."/>
        </authorList>
    </citation>
    <scope>NUCLEOTIDE SEQUENCE [LARGE SCALE GENOMIC DNA]</scope>
    <source>
        <strain evidence="2">GZMU011</strain>
    </source>
</reference>
<comment type="caution">
    <text evidence="2">The sequence shown here is derived from an EMBL/GenBank/DDBJ whole genome shotgun (WGS) entry which is preliminary data.</text>
</comment>
<protein>
    <recommendedName>
        <fullName evidence="1">DUF659 domain-containing protein</fullName>
    </recommendedName>
</protein>